<keyword evidence="2" id="KW-0812">Transmembrane</keyword>
<proteinExistence type="predicted"/>
<evidence type="ECO:0000313" key="7">
    <source>
        <dbReference type="Proteomes" id="UP000236919"/>
    </source>
</evidence>
<dbReference type="Pfam" id="PF03865">
    <property type="entry name" value="ShlB"/>
    <property type="match status" value="1"/>
</dbReference>
<name>A0A2S4MHM7_9HYPH</name>
<organism evidence="6 7">
    <name type="scientific">Bosea psychrotolerans</name>
    <dbReference type="NCBI Taxonomy" id="1871628"/>
    <lineage>
        <taxon>Bacteria</taxon>
        <taxon>Pseudomonadati</taxon>
        <taxon>Pseudomonadota</taxon>
        <taxon>Alphaproteobacteria</taxon>
        <taxon>Hyphomicrobiales</taxon>
        <taxon>Boseaceae</taxon>
        <taxon>Bosea</taxon>
    </lineage>
</organism>
<evidence type="ECO:0000313" key="6">
    <source>
        <dbReference type="EMBL" id="POR54248.1"/>
    </source>
</evidence>
<dbReference type="InterPro" id="IPR005565">
    <property type="entry name" value="Hemolysn_activator_HlyB_C"/>
</dbReference>
<comment type="caution">
    <text evidence="6">The sequence shown here is derived from an EMBL/GenBank/DDBJ whole genome shotgun (WGS) entry which is preliminary data.</text>
</comment>
<dbReference type="InterPro" id="IPR051544">
    <property type="entry name" value="TPS_OM_transporter"/>
</dbReference>
<dbReference type="GO" id="GO:0098046">
    <property type="term" value="C:type V protein secretion system complex"/>
    <property type="evidence" value="ECO:0007669"/>
    <property type="project" value="TreeGrafter"/>
</dbReference>
<accession>A0A2S4MHM7</accession>
<dbReference type="OrthoDB" id="7439045at2"/>
<feature type="domain" description="Polypeptide-transport-associated ShlB-type" evidence="5">
    <location>
        <begin position="88"/>
        <end position="163"/>
    </location>
</feature>
<dbReference type="Gene3D" id="2.40.160.50">
    <property type="entry name" value="membrane protein fhac: a member of the omp85/tpsb transporter family"/>
    <property type="match status" value="1"/>
</dbReference>
<sequence>MRRQAERQEAKIRSSGIVFAAGVICLVHAITPGSAGAQSPARPIQPIEAVARTQAQQREAEQRLKPLPPLPSAAVVSQQASADTRRLFRLQAVDLDGMSALSAGELAAAYAGYLGREISQPDIVTIAAAISEIYRKAGFHLSRAIVPPQDLKRGRLRIQVIEGAVEEIVVNGEQAEAFGVKSLLSPVAAERPARLATLERQLLLANDRPGLRVTDTALDEIAPASGRFRLTVSVQSWRVYTAVGIDNMGSAAVGPWQSSASAALNSLVVPGDSLAMSGSFAPGASRELRYGRASYDLPLGVESLRAGISASRSEVWPGDERRWLRTVSQAETYEARIAFAPVLSQIHTLWLSGSFGLSDVSEQNSYGRLYSDRIRLASLSADYKLHAAEGSWSYLSATYRHGLGFADAKADSADWLSRSGASSRFSLLNASFTHYQNLFENWSLKLSAVGQVASGPLLSSQQYYLGGLSFGRGFEGGWLAGDNAVAGSAELRFDQPLNLSFAKGYQLYGFTEGGVTRSYSQPKDLVQGLASIGLGVRLFVSDDLQLGVAVAKPLTYSSPLRWDRGATVLFSLSNALRFCPGTQDLRCRS</sequence>
<keyword evidence="3" id="KW-0998">Cell outer membrane</keyword>
<protein>
    <submittedName>
        <fullName evidence="6">Hemolysin activation/secretion protein</fullName>
    </submittedName>
</protein>
<dbReference type="InterPro" id="IPR013686">
    <property type="entry name" value="Polypept-transport_assoc_ShlB"/>
</dbReference>
<dbReference type="EMBL" id="PQFZ01000003">
    <property type="protein sequence ID" value="POR54248.1"/>
    <property type="molecule type" value="Genomic_DNA"/>
</dbReference>
<keyword evidence="7" id="KW-1185">Reference proteome</keyword>
<evidence type="ECO:0000256" key="1">
    <source>
        <dbReference type="ARBA" id="ARBA00022452"/>
    </source>
</evidence>
<keyword evidence="1" id="KW-1134">Transmembrane beta strand</keyword>
<dbReference type="AlphaFoldDB" id="A0A2S4MHM7"/>
<dbReference type="Proteomes" id="UP000236919">
    <property type="component" value="Unassembled WGS sequence"/>
</dbReference>
<dbReference type="Pfam" id="PF08479">
    <property type="entry name" value="POTRA_2"/>
    <property type="match status" value="1"/>
</dbReference>
<dbReference type="PANTHER" id="PTHR34597">
    <property type="entry name" value="SLR1661 PROTEIN"/>
    <property type="match status" value="1"/>
</dbReference>
<evidence type="ECO:0000259" key="5">
    <source>
        <dbReference type="Pfam" id="PF08479"/>
    </source>
</evidence>
<dbReference type="GO" id="GO:0008320">
    <property type="term" value="F:protein transmembrane transporter activity"/>
    <property type="evidence" value="ECO:0007669"/>
    <property type="project" value="TreeGrafter"/>
</dbReference>
<evidence type="ECO:0000256" key="3">
    <source>
        <dbReference type="ARBA" id="ARBA00023237"/>
    </source>
</evidence>
<feature type="domain" description="Haemolysin activator HlyB C-terminal" evidence="4">
    <location>
        <begin position="235"/>
        <end position="538"/>
    </location>
</feature>
<dbReference type="GO" id="GO:0046819">
    <property type="term" value="P:protein secretion by the type V secretion system"/>
    <property type="evidence" value="ECO:0007669"/>
    <property type="project" value="TreeGrafter"/>
</dbReference>
<dbReference type="PANTHER" id="PTHR34597:SF6">
    <property type="entry name" value="BLR6126 PROTEIN"/>
    <property type="match status" value="1"/>
</dbReference>
<evidence type="ECO:0000256" key="2">
    <source>
        <dbReference type="ARBA" id="ARBA00022692"/>
    </source>
</evidence>
<keyword evidence="1" id="KW-0472">Membrane</keyword>
<evidence type="ECO:0000259" key="4">
    <source>
        <dbReference type="Pfam" id="PF03865"/>
    </source>
</evidence>
<gene>
    <name evidence="6" type="ORF">CYD53_103352</name>
</gene>
<reference evidence="6 7" key="1">
    <citation type="submission" date="2018-01" db="EMBL/GenBank/DDBJ databases">
        <title>Genomic Encyclopedia of Type Strains, Phase III (KMG-III): the genomes of soil and plant-associated and newly described type strains.</title>
        <authorList>
            <person name="Whitman W."/>
        </authorList>
    </citation>
    <scope>NUCLEOTIDE SEQUENCE [LARGE SCALE GENOMIC DNA]</scope>
    <source>
        <strain evidence="6 7">1131</strain>
    </source>
</reference>
<dbReference type="Gene3D" id="3.10.20.310">
    <property type="entry name" value="membrane protein fhac"/>
    <property type="match status" value="1"/>
</dbReference>